<dbReference type="InterPro" id="IPR015661">
    <property type="entry name" value="Bub1/Mad3"/>
</dbReference>
<proteinExistence type="predicted"/>
<keyword evidence="3" id="KW-0995">Kinetochore</keyword>
<protein>
    <submittedName>
        <fullName evidence="8">LAMI_0A07470g1_1</fullName>
    </submittedName>
</protein>
<keyword evidence="4" id="KW-0137">Centromere</keyword>
<evidence type="ECO:0000256" key="5">
    <source>
        <dbReference type="SAM" id="MobiDB-lite"/>
    </source>
</evidence>
<dbReference type="InterPro" id="IPR013212">
    <property type="entry name" value="Mad3/Bub1_I"/>
</dbReference>
<dbReference type="GO" id="GO:0004672">
    <property type="term" value="F:protein kinase activity"/>
    <property type="evidence" value="ECO:0007669"/>
    <property type="project" value="InterPro"/>
</dbReference>
<sequence>MKTRRLTAAGTSHKTRKSLGLVRSGRVMDSGVSRTTPVTNFDVIESDKENILPLKNGRSAAALSNALQDKSEARSADRIAEKRLAFENRILTELEVLDDPLELYLEYIDWINTAYTQGPQTKQSGMVEVLERCLMYFKDIETYRNDPRYVRLWLCYVELFSSALQERQTIFVYMSRKQIGIKLTLFYEDFASLLVEMKDYAQARDVLTRGIEQNARPLQRLKKSLADFDDNMRVMNVKVPSIATGDGLLDQVESSVILGKGKDEIREDFVTAGSSLDQLHAKHQIFKDESEAHSMIMLRNEGWDLLEAKRFRDKENKKLAIPIRSSSNVGKMVQETPSVRPAERISVFRDDIGRSKPVYKIIESAGRKPEKIDCNFDIIFPSATQEFSFEEILAISRDIYQKRIKPANDNDRPTRSSASASSTQGNVSKRPKLALKEKTAIESIPAKESVGGKNETRTSSSGIQKITCTSVLPLNDEAHPGSSIPRKDKEKEPGSPTVTFFSKDAMNEVYSMFNQSYSEPKGHIDTDDTTSKFAVYENFTQEFTRKSMDDLTEVKDVAPEGGRVERTPLKKSQDKFHQVKDAVTPSYKSKLQEYMTPINERTESTIRMALDAETNDEDTRKSDFLGSITTESSPFLTQPQLQALPPADNNLVIPDPLSEKRREAMLSSIQPSLDTYGTFFSYSQCLKMSSLLKKIHKVSKSANKNPIIDFKKTNDLYCIRAELGEGGYATVYLAESSTGSLKALKVEKPASTWEFYILKQVETRLMGHKILESIINVSSLHCFQDESYLVLNYAHQGTVLDLISAEKGRSANALNEYLCMFITVELMKVLECIHDVGIIHGDLKADNCMIRFEDNGMPLGNYDPTGKNGWSSKGIYLIDFGRSFDLTLFPLGTRFKANWHTDQQDCPEMREGRPWTYEADYYGLAGIIHVMLFGKFIETKRISENRYAICGTLKRYWKQDLWAALFDILINSSNFDNLPITSRLREQRERLESCLQNEGSARLRSEIVNLQSDLSKFNR</sequence>
<dbReference type="SUPFAM" id="SSF56112">
    <property type="entry name" value="Protein kinase-like (PK-like)"/>
    <property type="match status" value="1"/>
</dbReference>
<dbReference type="PANTHER" id="PTHR14030:SF4">
    <property type="entry name" value="BUB1 KINASE, ISOFORM A-RELATED"/>
    <property type="match status" value="1"/>
</dbReference>
<keyword evidence="2" id="KW-0158">Chromosome</keyword>
<dbReference type="EMBL" id="LT598462">
    <property type="protein sequence ID" value="SCU79131.1"/>
    <property type="molecule type" value="Genomic_DNA"/>
</dbReference>
<feature type="domain" description="BUB1 N-terminal" evidence="7">
    <location>
        <begin position="86"/>
        <end position="251"/>
    </location>
</feature>
<dbReference type="Gene3D" id="1.10.510.10">
    <property type="entry name" value="Transferase(Phosphotransferase) domain 1"/>
    <property type="match status" value="1"/>
</dbReference>
<dbReference type="Pfam" id="PF00069">
    <property type="entry name" value="Pkinase"/>
    <property type="match status" value="1"/>
</dbReference>
<dbReference type="Gene3D" id="1.25.40.430">
    <property type="match status" value="1"/>
</dbReference>
<evidence type="ECO:0000313" key="9">
    <source>
        <dbReference type="Proteomes" id="UP000191024"/>
    </source>
</evidence>
<comment type="subcellular location">
    <subcellularLocation>
        <location evidence="1">Chromosome</location>
        <location evidence="1">Centromere</location>
        <location evidence="1">Kinetochore</location>
    </subcellularLocation>
</comment>
<accession>A0A1G4IQV7</accession>
<dbReference type="CDD" id="cd13981">
    <property type="entry name" value="STKc_Bub1_BubR1"/>
    <property type="match status" value="1"/>
</dbReference>
<dbReference type="GO" id="GO:0032991">
    <property type="term" value="C:protein-containing complex"/>
    <property type="evidence" value="ECO:0007669"/>
    <property type="project" value="UniProtKB-ARBA"/>
</dbReference>
<evidence type="ECO:0000256" key="2">
    <source>
        <dbReference type="ARBA" id="ARBA00022454"/>
    </source>
</evidence>
<dbReference type="InterPro" id="IPR012572">
    <property type="entry name" value="Mad3/Bub1_II"/>
</dbReference>
<dbReference type="OrthoDB" id="248495at2759"/>
<dbReference type="Pfam" id="PF08311">
    <property type="entry name" value="Mad3_BUB1_I"/>
    <property type="match status" value="1"/>
</dbReference>
<dbReference type="AlphaFoldDB" id="A0A1G4IQV7"/>
<evidence type="ECO:0000256" key="3">
    <source>
        <dbReference type="ARBA" id="ARBA00022838"/>
    </source>
</evidence>
<dbReference type="InterPro" id="IPR008271">
    <property type="entry name" value="Ser/Thr_kinase_AS"/>
</dbReference>
<dbReference type="Proteomes" id="UP000191024">
    <property type="component" value="Chromosome A"/>
</dbReference>
<dbReference type="GO" id="GO:0005634">
    <property type="term" value="C:nucleus"/>
    <property type="evidence" value="ECO:0007669"/>
    <property type="project" value="TreeGrafter"/>
</dbReference>
<organism evidence="8 9">
    <name type="scientific">Lachancea mirantina</name>
    <dbReference type="NCBI Taxonomy" id="1230905"/>
    <lineage>
        <taxon>Eukaryota</taxon>
        <taxon>Fungi</taxon>
        <taxon>Dikarya</taxon>
        <taxon>Ascomycota</taxon>
        <taxon>Saccharomycotina</taxon>
        <taxon>Saccharomycetes</taxon>
        <taxon>Saccharomycetales</taxon>
        <taxon>Saccharomycetaceae</taxon>
        <taxon>Lachancea</taxon>
    </lineage>
</organism>
<dbReference type="PROSITE" id="PS51489">
    <property type="entry name" value="BUB1_N"/>
    <property type="match status" value="1"/>
</dbReference>
<feature type="domain" description="Protein kinase" evidence="6">
    <location>
        <begin position="717"/>
        <end position="1018"/>
    </location>
</feature>
<dbReference type="PROSITE" id="PS00108">
    <property type="entry name" value="PROTEIN_KINASE_ST"/>
    <property type="match status" value="1"/>
</dbReference>
<name>A0A1G4IQV7_9SACH</name>
<dbReference type="PANTHER" id="PTHR14030">
    <property type="entry name" value="MITOTIC CHECKPOINT SERINE/THREONINE-PROTEIN KINASE BUB1"/>
    <property type="match status" value="1"/>
</dbReference>
<gene>
    <name evidence="8" type="ORF">LAMI_0A07470G</name>
</gene>
<dbReference type="InterPro" id="IPR011009">
    <property type="entry name" value="Kinase-like_dom_sf"/>
</dbReference>
<dbReference type="STRING" id="1230905.A0A1G4IQV7"/>
<dbReference type="GO" id="GO:0051754">
    <property type="term" value="P:meiotic sister chromatid cohesion, centromeric"/>
    <property type="evidence" value="ECO:0007669"/>
    <property type="project" value="TreeGrafter"/>
</dbReference>
<dbReference type="FunFam" id="1.25.40.430:FF:000003">
    <property type="entry name" value="Checkpoint serine/threonine-protein kinase BUB1"/>
    <property type="match status" value="1"/>
</dbReference>
<evidence type="ECO:0000256" key="1">
    <source>
        <dbReference type="ARBA" id="ARBA00004629"/>
    </source>
</evidence>
<keyword evidence="9" id="KW-1185">Reference proteome</keyword>
<dbReference type="SMART" id="SM00777">
    <property type="entry name" value="Mad3_BUB1_I"/>
    <property type="match status" value="1"/>
</dbReference>
<dbReference type="InterPro" id="IPR000719">
    <property type="entry name" value="Prot_kinase_dom"/>
</dbReference>
<dbReference type="Gene3D" id="6.10.20.170">
    <property type="match status" value="1"/>
</dbReference>
<evidence type="ECO:0000313" key="8">
    <source>
        <dbReference type="EMBL" id="SCU79131.1"/>
    </source>
</evidence>
<dbReference type="GO" id="GO:0007094">
    <property type="term" value="P:mitotic spindle assembly checkpoint signaling"/>
    <property type="evidence" value="ECO:0007669"/>
    <property type="project" value="InterPro"/>
</dbReference>
<dbReference type="GO" id="GO:0000776">
    <property type="term" value="C:kinetochore"/>
    <property type="evidence" value="ECO:0007669"/>
    <property type="project" value="UniProtKB-KW"/>
</dbReference>
<evidence type="ECO:0000259" key="7">
    <source>
        <dbReference type="PROSITE" id="PS51489"/>
    </source>
</evidence>
<evidence type="ECO:0000259" key="6">
    <source>
        <dbReference type="PROSITE" id="PS50011"/>
    </source>
</evidence>
<reference evidence="8 9" key="1">
    <citation type="submission" date="2016-03" db="EMBL/GenBank/DDBJ databases">
        <authorList>
            <person name="Devillers H."/>
        </authorList>
    </citation>
    <scope>NUCLEOTIDE SEQUENCE [LARGE SCALE GENOMIC DNA]</scope>
    <source>
        <strain evidence="8">CBS 11717</strain>
    </source>
</reference>
<dbReference type="PROSITE" id="PS50011">
    <property type="entry name" value="PROTEIN_KINASE_DOM"/>
    <property type="match status" value="1"/>
</dbReference>
<dbReference type="GO" id="GO:0005524">
    <property type="term" value="F:ATP binding"/>
    <property type="evidence" value="ECO:0007669"/>
    <property type="project" value="InterPro"/>
</dbReference>
<feature type="compositionally biased region" description="Polar residues" evidence="5">
    <location>
        <begin position="457"/>
        <end position="472"/>
    </location>
</feature>
<evidence type="ECO:0000256" key="4">
    <source>
        <dbReference type="ARBA" id="ARBA00023328"/>
    </source>
</evidence>
<dbReference type="Pfam" id="PF08171">
    <property type="entry name" value="Mad3_BUB1_II"/>
    <property type="match status" value="1"/>
</dbReference>
<dbReference type="SMART" id="SM00220">
    <property type="entry name" value="S_TKc"/>
    <property type="match status" value="1"/>
</dbReference>
<feature type="region of interest" description="Disordered" evidence="5">
    <location>
        <begin position="404"/>
        <end position="498"/>
    </location>
</feature>